<accession>A0A2U1JJT9</accession>
<name>A0A2U1JJT9_9BACI</name>
<keyword evidence="2" id="KW-1185">Reference proteome</keyword>
<dbReference type="GO" id="GO:0004519">
    <property type="term" value="F:endonuclease activity"/>
    <property type="evidence" value="ECO:0007669"/>
    <property type="project" value="UniProtKB-KW"/>
</dbReference>
<dbReference type="OrthoDB" id="5522207at2"/>
<gene>
    <name evidence="1" type="ORF">DCC39_18255</name>
</gene>
<keyword evidence="1" id="KW-0255">Endonuclease</keyword>
<keyword evidence="1" id="KW-0378">Hydrolase</keyword>
<keyword evidence="1" id="KW-0540">Nuclease</keyword>
<proteinExistence type="predicted"/>
<sequence>MGGRCKGGDALELGQVVLTKNAADKLKQEEVRDVLNRYINKDWGELDKEDWEANDHALENNGRILASYSLDENRKVWIITEWDRSATTILLPEDY</sequence>
<protein>
    <submittedName>
        <fullName evidence="1">Type I restriction endonuclease subunit M</fullName>
    </submittedName>
</protein>
<organism evidence="1 2">
    <name type="scientific">Pueribacillus theae</name>
    <dbReference type="NCBI Taxonomy" id="2171751"/>
    <lineage>
        <taxon>Bacteria</taxon>
        <taxon>Bacillati</taxon>
        <taxon>Bacillota</taxon>
        <taxon>Bacilli</taxon>
        <taxon>Bacillales</taxon>
        <taxon>Bacillaceae</taxon>
        <taxon>Pueribacillus</taxon>
    </lineage>
</organism>
<evidence type="ECO:0000313" key="1">
    <source>
        <dbReference type="EMBL" id="PWA05275.1"/>
    </source>
</evidence>
<dbReference type="AlphaFoldDB" id="A0A2U1JJT9"/>
<dbReference type="Proteomes" id="UP000245998">
    <property type="component" value="Unassembled WGS sequence"/>
</dbReference>
<reference evidence="1 2" key="1">
    <citation type="submission" date="2018-04" db="EMBL/GenBank/DDBJ databases">
        <title>Camelliibacillus theae gen. nov., sp. nov., isolated from Pu'er tea.</title>
        <authorList>
            <person name="Niu L."/>
        </authorList>
    </citation>
    <scope>NUCLEOTIDE SEQUENCE [LARGE SCALE GENOMIC DNA]</scope>
    <source>
        <strain evidence="1 2">T8</strain>
    </source>
</reference>
<evidence type="ECO:0000313" key="2">
    <source>
        <dbReference type="Proteomes" id="UP000245998"/>
    </source>
</evidence>
<dbReference type="EMBL" id="QCZG01000074">
    <property type="protein sequence ID" value="PWA05275.1"/>
    <property type="molecule type" value="Genomic_DNA"/>
</dbReference>
<comment type="caution">
    <text evidence="1">The sequence shown here is derived from an EMBL/GenBank/DDBJ whole genome shotgun (WGS) entry which is preliminary data.</text>
</comment>